<feature type="domain" description="Peptidase S9 prolyl oligopeptidase catalytic" evidence="2">
    <location>
        <begin position="236"/>
        <end position="305"/>
    </location>
</feature>
<comment type="caution">
    <text evidence="5">The sequence shown here is derived from an EMBL/GenBank/DDBJ whole genome shotgun (WGS) entry which is preliminary data.</text>
</comment>
<dbReference type="SUPFAM" id="SSF53474">
    <property type="entry name" value="alpha/beta-Hydrolases"/>
    <property type="match status" value="1"/>
</dbReference>
<name>A0A369BLH6_9BACL</name>
<feature type="domain" description="Carbohydrate-binding" evidence="3">
    <location>
        <begin position="509"/>
        <end position="700"/>
    </location>
</feature>
<dbReference type="InterPro" id="IPR010502">
    <property type="entry name" value="Carb-bd_dom_fam9"/>
</dbReference>
<dbReference type="GO" id="GO:0004553">
    <property type="term" value="F:hydrolase activity, hydrolyzing O-glycosyl compounds"/>
    <property type="evidence" value="ECO:0007669"/>
    <property type="project" value="InterPro"/>
</dbReference>
<dbReference type="GO" id="GO:0008236">
    <property type="term" value="F:serine-type peptidase activity"/>
    <property type="evidence" value="ECO:0007669"/>
    <property type="project" value="InterPro"/>
</dbReference>
<evidence type="ECO:0000313" key="6">
    <source>
        <dbReference type="Proteomes" id="UP000253090"/>
    </source>
</evidence>
<dbReference type="InterPro" id="IPR049492">
    <property type="entry name" value="BD-FAE-like_dom"/>
</dbReference>
<feature type="domain" description="BD-FAE-like" evidence="4">
    <location>
        <begin position="97"/>
        <end position="204"/>
    </location>
</feature>
<dbReference type="CDD" id="cd09621">
    <property type="entry name" value="CBM9_like_5"/>
    <property type="match status" value="1"/>
</dbReference>
<dbReference type="RefSeq" id="WP_114496003.1">
    <property type="nucleotide sequence ID" value="NZ_QPJW01000002.1"/>
</dbReference>
<dbReference type="Gene3D" id="3.40.50.1820">
    <property type="entry name" value="alpha/beta hydrolase"/>
    <property type="match status" value="1"/>
</dbReference>
<dbReference type="OrthoDB" id="9815425at2"/>
<dbReference type="Pfam" id="PF00326">
    <property type="entry name" value="Peptidase_S9"/>
    <property type="match status" value="1"/>
</dbReference>
<dbReference type="Pfam" id="PF06452">
    <property type="entry name" value="CBM9_1"/>
    <property type="match status" value="1"/>
</dbReference>
<proteinExistence type="predicted"/>
<sequence>MKRWPVYFLLGLLLILGVGLFINRQAKENMNPSEANSNLSKIASNSNGTSDVSMKVILSHEQREVRYLSPLFDVSTKSNIVYANKKNETENEEPLNLDLYEPARDNNKQRPVFIFIHGGGYKEGSKEDAASISMKLAERGYVVLSMNYRLKTDPFNNFALTLSDAYEDISDVIGWIHDNAAAYGLDPEKIVIGGDSAGGYLAMNFANEYLRNDPSLVKPVLAIVDIYGGLLENSVHKKLPPVLIIHGTIDAMIPYWQSLDLNDILEQHGIYHNLFTMEGAGHDYKNEKFIDDVVETITHFLWNVMSSPETEELPENAGLAAVSGDLVDIKLPNDYVLNSGEAELQVFAPLDWSLVESEESQNVYLQVPAGLEPGNYTIFVNMVRDDRAASASGFVINVKVLNPLKESFETYFDAADQKMKTHMTLTNQSKHNFNGSLQVNYETEQGNQGTFTTDVDQLEPGKSIVMIIPELASGERRVRGYDVSGKLVHRSGDFLHALKIDKPHSNIRIDGELKEWKDCAVFDVGDVKMKDWNGEDDASATGFLCWDPANLYLALEVTDDKHVQSSSGSEIWNGDGIQFAIGIANADGGNPPEYHEFGLAMDDEGQLTKWRWLTPPGFSIQDFFETELAIHRKNQITVYEVAIPWDELILNKALVRPGMKLKFSLLLNDNDGDGRKGWLEFNSGIGTAKDIHAFGDIYLTD</sequence>
<dbReference type="GO" id="GO:0030246">
    <property type="term" value="F:carbohydrate binding"/>
    <property type="evidence" value="ECO:0007669"/>
    <property type="project" value="InterPro"/>
</dbReference>
<dbReference type="Pfam" id="PF20434">
    <property type="entry name" value="BD-FAE"/>
    <property type="match status" value="1"/>
</dbReference>
<dbReference type="PANTHER" id="PTHR48081">
    <property type="entry name" value="AB HYDROLASE SUPERFAMILY PROTEIN C4A8.06C"/>
    <property type="match status" value="1"/>
</dbReference>
<evidence type="ECO:0000259" key="2">
    <source>
        <dbReference type="Pfam" id="PF00326"/>
    </source>
</evidence>
<accession>A0A369BLH6</accession>
<protein>
    <submittedName>
        <fullName evidence="5">Acetyl esterase/lipase</fullName>
    </submittedName>
</protein>
<dbReference type="Gene3D" id="2.60.40.1190">
    <property type="match status" value="1"/>
</dbReference>
<dbReference type="GO" id="GO:0016052">
    <property type="term" value="P:carbohydrate catabolic process"/>
    <property type="evidence" value="ECO:0007669"/>
    <property type="project" value="InterPro"/>
</dbReference>
<organism evidence="5 6">
    <name type="scientific">Fontibacillus phaseoli</name>
    <dbReference type="NCBI Taxonomy" id="1416533"/>
    <lineage>
        <taxon>Bacteria</taxon>
        <taxon>Bacillati</taxon>
        <taxon>Bacillota</taxon>
        <taxon>Bacilli</taxon>
        <taxon>Bacillales</taxon>
        <taxon>Paenibacillaceae</taxon>
        <taxon>Fontibacillus</taxon>
    </lineage>
</organism>
<reference evidence="5 6" key="1">
    <citation type="submission" date="2018-07" db="EMBL/GenBank/DDBJ databases">
        <title>Genomic Encyclopedia of Type Strains, Phase III (KMG-III): the genomes of soil and plant-associated and newly described type strains.</title>
        <authorList>
            <person name="Whitman W."/>
        </authorList>
    </citation>
    <scope>NUCLEOTIDE SEQUENCE [LARGE SCALE GENOMIC DNA]</scope>
    <source>
        <strain evidence="5 6">CECT 8333</strain>
    </source>
</reference>
<dbReference type="AlphaFoldDB" id="A0A369BLH6"/>
<dbReference type="InterPro" id="IPR001375">
    <property type="entry name" value="Peptidase_S9_cat"/>
</dbReference>
<gene>
    <name evidence="5" type="ORF">DFP94_102199</name>
</gene>
<dbReference type="GO" id="GO:0006508">
    <property type="term" value="P:proteolysis"/>
    <property type="evidence" value="ECO:0007669"/>
    <property type="project" value="InterPro"/>
</dbReference>
<dbReference type="SUPFAM" id="SSF49344">
    <property type="entry name" value="CBD9-like"/>
    <property type="match status" value="1"/>
</dbReference>
<evidence type="ECO:0000256" key="1">
    <source>
        <dbReference type="ARBA" id="ARBA00022801"/>
    </source>
</evidence>
<dbReference type="EMBL" id="QPJW01000002">
    <property type="protein sequence ID" value="RCX21446.1"/>
    <property type="molecule type" value="Genomic_DNA"/>
</dbReference>
<dbReference type="InterPro" id="IPR029058">
    <property type="entry name" value="AB_hydrolase_fold"/>
</dbReference>
<dbReference type="InterPro" id="IPR050300">
    <property type="entry name" value="GDXG_lipolytic_enzyme"/>
</dbReference>
<evidence type="ECO:0000259" key="3">
    <source>
        <dbReference type="Pfam" id="PF06452"/>
    </source>
</evidence>
<evidence type="ECO:0000259" key="4">
    <source>
        <dbReference type="Pfam" id="PF20434"/>
    </source>
</evidence>
<evidence type="ECO:0000313" key="5">
    <source>
        <dbReference type="EMBL" id="RCX21446.1"/>
    </source>
</evidence>
<keyword evidence="6" id="KW-1185">Reference proteome</keyword>
<keyword evidence="1" id="KW-0378">Hydrolase</keyword>
<dbReference type="Proteomes" id="UP000253090">
    <property type="component" value="Unassembled WGS sequence"/>
</dbReference>